<dbReference type="SMART" id="SM00507">
    <property type="entry name" value="HNHc"/>
    <property type="match status" value="1"/>
</dbReference>
<name>A0A396SBH1_9BACL</name>
<accession>A0A396SBH1</accession>
<reference evidence="2 3" key="1">
    <citation type="submission" date="2018-08" db="EMBL/GenBank/DDBJ databases">
        <title>Lysinibacillus sp. YLB-03 draft genome sequence.</title>
        <authorList>
            <person name="Yu L."/>
        </authorList>
    </citation>
    <scope>NUCLEOTIDE SEQUENCE [LARGE SCALE GENOMIC DNA]</scope>
    <source>
        <strain evidence="2 3">YLB-03</strain>
    </source>
</reference>
<dbReference type="GO" id="GO:0008270">
    <property type="term" value="F:zinc ion binding"/>
    <property type="evidence" value="ECO:0007669"/>
    <property type="project" value="InterPro"/>
</dbReference>
<evidence type="ECO:0000313" key="2">
    <source>
        <dbReference type="EMBL" id="RHW38711.1"/>
    </source>
</evidence>
<keyword evidence="2" id="KW-0378">Hydrolase</keyword>
<dbReference type="InterPro" id="IPR002711">
    <property type="entry name" value="HNH"/>
</dbReference>
<dbReference type="InterPro" id="IPR003615">
    <property type="entry name" value="HNH_nuc"/>
</dbReference>
<dbReference type="Pfam" id="PF01844">
    <property type="entry name" value="HNH"/>
    <property type="match status" value="1"/>
</dbReference>
<dbReference type="GO" id="GO:0004519">
    <property type="term" value="F:endonuclease activity"/>
    <property type="evidence" value="ECO:0007669"/>
    <property type="project" value="UniProtKB-KW"/>
</dbReference>
<sequence>MYITPERLQELITIIRTGDHLAFYSTKEWRYIRNEVRKRDNNECQECKRQGKVFTNKSEPDKRKRLDVDHIKELEDYPDLCLTMDNLITLCIRCHNKKHDRYQKKESKWDDERW</sequence>
<dbReference type="Gene3D" id="1.10.30.50">
    <property type="match status" value="1"/>
</dbReference>
<dbReference type="RefSeq" id="WP_118875742.1">
    <property type="nucleotide sequence ID" value="NZ_QWEI01000002.1"/>
</dbReference>
<protein>
    <submittedName>
        <fullName evidence="2">HNH endonuclease</fullName>
    </submittedName>
</protein>
<proteinExistence type="predicted"/>
<evidence type="ECO:0000259" key="1">
    <source>
        <dbReference type="SMART" id="SM00507"/>
    </source>
</evidence>
<feature type="domain" description="HNH nuclease" evidence="1">
    <location>
        <begin position="31"/>
        <end position="96"/>
    </location>
</feature>
<dbReference type="AlphaFoldDB" id="A0A396SBH1"/>
<keyword evidence="2" id="KW-0540">Nuclease</keyword>
<dbReference type="OrthoDB" id="9811997at2"/>
<organism evidence="2 3">
    <name type="scientific">Ureibacillus yapensis</name>
    <dbReference type="NCBI Taxonomy" id="2304605"/>
    <lineage>
        <taxon>Bacteria</taxon>
        <taxon>Bacillati</taxon>
        <taxon>Bacillota</taxon>
        <taxon>Bacilli</taxon>
        <taxon>Bacillales</taxon>
        <taxon>Caryophanaceae</taxon>
        <taxon>Ureibacillus</taxon>
    </lineage>
</organism>
<evidence type="ECO:0000313" key="3">
    <source>
        <dbReference type="Proteomes" id="UP000265692"/>
    </source>
</evidence>
<keyword evidence="2" id="KW-0255">Endonuclease</keyword>
<comment type="caution">
    <text evidence="2">The sequence shown here is derived from an EMBL/GenBank/DDBJ whole genome shotgun (WGS) entry which is preliminary data.</text>
</comment>
<dbReference type="EMBL" id="QWEI01000002">
    <property type="protein sequence ID" value="RHW38711.1"/>
    <property type="molecule type" value="Genomic_DNA"/>
</dbReference>
<keyword evidence="3" id="KW-1185">Reference proteome</keyword>
<dbReference type="Proteomes" id="UP000265692">
    <property type="component" value="Unassembled WGS sequence"/>
</dbReference>
<dbReference type="CDD" id="cd00085">
    <property type="entry name" value="HNHc"/>
    <property type="match status" value="1"/>
</dbReference>
<dbReference type="GO" id="GO:0003676">
    <property type="term" value="F:nucleic acid binding"/>
    <property type="evidence" value="ECO:0007669"/>
    <property type="project" value="InterPro"/>
</dbReference>
<gene>
    <name evidence="2" type="ORF">D1B33_07510</name>
</gene>